<dbReference type="SUPFAM" id="SSF57701">
    <property type="entry name" value="Zn2/Cys6 DNA-binding domain"/>
    <property type="match status" value="1"/>
</dbReference>
<dbReference type="GO" id="GO:0006351">
    <property type="term" value="P:DNA-templated transcription"/>
    <property type="evidence" value="ECO:0007669"/>
    <property type="project" value="InterPro"/>
</dbReference>
<dbReference type="Proteomes" id="UP001243330">
    <property type="component" value="Unassembled WGS sequence"/>
</dbReference>
<dbReference type="EMBL" id="JAQOWY010000196">
    <property type="protein sequence ID" value="KAK1847632.1"/>
    <property type="molecule type" value="Genomic_DNA"/>
</dbReference>
<evidence type="ECO:0000256" key="4">
    <source>
        <dbReference type="ARBA" id="ARBA00023163"/>
    </source>
</evidence>
<evidence type="ECO:0000259" key="6">
    <source>
        <dbReference type="PROSITE" id="PS50048"/>
    </source>
</evidence>
<gene>
    <name evidence="7" type="ORF">CCHR01_09724</name>
</gene>
<dbReference type="InterPro" id="IPR050815">
    <property type="entry name" value="TF_fung"/>
</dbReference>
<dbReference type="GO" id="GO:0003677">
    <property type="term" value="F:DNA binding"/>
    <property type="evidence" value="ECO:0007669"/>
    <property type="project" value="InterPro"/>
</dbReference>
<dbReference type="PROSITE" id="PS00463">
    <property type="entry name" value="ZN2_CY6_FUNGAL_1"/>
    <property type="match status" value="1"/>
</dbReference>
<dbReference type="PROSITE" id="PS50048">
    <property type="entry name" value="ZN2_CY6_FUNGAL_2"/>
    <property type="match status" value="1"/>
</dbReference>
<evidence type="ECO:0000256" key="1">
    <source>
        <dbReference type="ARBA" id="ARBA00004123"/>
    </source>
</evidence>
<sequence length="505" mass="56115">MSSALPLIMAADSGTRRATFAAQVCLTCKSRKKKCDKLLPSCGYCGRKGLRCRYVRREPSPAHKSKLVEAHCNRNSANVILTDIPSSELHLFVRIQGLIRDTGQYVDGISVRYFEGLHRYLPFISRSHFEDSLMFSGVSPPAELSVLLLSMCLVTSTPKLGKRISHSPSVKPTDLQSLYMVTKSLLAQVQSHYPCSLRLVQSKLLVSVYEYADGRPDQAFATLAGCARLAYAARLHQCQPQASLRSTGPISTIHASHQTTDRHGESQEIFNTWWALVICERSIFCEVTVDEQPLVTLMPKDDSNLPVEIRCSNWSDVKSQCPVSSLSVNSIEGFGRVAQAIWLVNKVLMAFKISNTTSRLTQLRDLDAISQGFLAQLLQQHPGSGGIMCEAISITLRMLFKLHDHILHQIPNDCNDDESVLGTWQMQSRAALRAATKMVVEIAQAHGNASSSAFSFFTIAPSYSYLLRVGLKNLHQQNEEGRCDWLESAEGRLCSELGRFETYAL</sequence>
<keyword evidence="4" id="KW-0804">Transcription</keyword>
<dbReference type="GO" id="GO:0008270">
    <property type="term" value="F:zinc ion binding"/>
    <property type="evidence" value="ECO:0007669"/>
    <property type="project" value="InterPro"/>
</dbReference>
<dbReference type="InterPro" id="IPR001138">
    <property type="entry name" value="Zn2Cys6_DnaBD"/>
</dbReference>
<dbReference type="Gene3D" id="4.10.240.10">
    <property type="entry name" value="Zn(2)-C6 fungal-type DNA-binding domain"/>
    <property type="match status" value="1"/>
</dbReference>
<name>A0AAD9AH97_9PEZI</name>
<keyword evidence="8" id="KW-1185">Reference proteome</keyword>
<evidence type="ECO:0000256" key="2">
    <source>
        <dbReference type="ARBA" id="ARBA00022723"/>
    </source>
</evidence>
<reference evidence="7" key="1">
    <citation type="submission" date="2023-01" db="EMBL/GenBank/DDBJ databases">
        <title>Colletotrichum chrysophilum M932 genome sequence.</title>
        <authorList>
            <person name="Baroncelli R."/>
        </authorList>
    </citation>
    <scope>NUCLEOTIDE SEQUENCE</scope>
    <source>
        <strain evidence="7">M932</strain>
    </source>
</reference>
<evidence type="ECO:0000313" key="7">
    <source>
        <dbReference type="EMBL" id="KAK1847632.1"/>
    </source>
</evidence>
<dbReference type="CDD" id="cd00067">
    <property type="entry name" value="GAL4"/>
    <property type="match status" value="1"/>
</dbReference>
<comment type="caution">
    <text evidence="7">The sequence shown here is derived from an EMBL/GenBank/DDBJ whole genome shotgun (WGS) entry which is preliminary data.</text>
</comment>
<comment type="subcellular location">
    <subcellularLocation>
        <location evidence="1">Nucleus</location>
    </subcellularLocation>
</comment>
<evidence type="ECO:0000256" key="3">
    <source>
        <dbReference type="ARBA" id="ARBA00023015"/>
    </source>
</evidence>
<dbReference type="PANTHER" id="PTHR47338:SF20">
    <property type="entry name" value="ZN(II)2CYS6 TRANSCRIPTION FACTOR (EUROFUNG)"/>
    <property type="match status" value="1"/>
</dbReference>
<accession>A0AAD9AH97</accession>
<protein>
    <submittedName>
        <fullName evidence="7">Fungal specific transcription factor</fullName>
    </submittedName>
</protein>
<evidence type="ECO:0000313" key="8">
    <source>
        <dbReference type="Proteomes" id="UP001243330"/>
    </source>
</evidence>
<keyword evidence="5" id="KW-0539">Nucleus</keyword>
<proteinExistence type="predicted"/>
<dbReference type="InterPro" id="IPR007219">
    <property type="entry name" value="XnlR_reg_dom"/>
</dbReference>
<dbReference type="PANTHER" id="PTHR47338">
    <property type="entry name" value="ZN(II)2CYS6 TRANSCRIPTION FACTOR (EUROFUNG)-RELATED"/>
    <property type="match status" value="1"/>
</dbReference>
<dbReference type="AlphaFoldDB" id="A0AAD9AH97"/>
<dbReference type="Pfam" id="PF04082">
    <property type="entry name" value="Fungal_trans"/>
    <property type="match status" value="1"/>
</dbReference>
<dbReference type="GO" id="GO:0000981">
    <property type="term" value="F:DNA-binding transcription factor activity, RNA polymerase II-specific"/>
    <property type="evidence" value="ECO:0007669"/>
    <property type="project" value="InterPro"/>
</dbReference>
<organism evidence="7 8">
    <name type="scientific">Colletotrichum chrysophilum</name>
    <dbReference type="NCBI Taxonomy" id="1836956"/>
    <lineage>
        <taxon>Eukaryota</taxon>
        <taxon>Fungi</taxon>
        <taxon>Dikarya</taxon>
        <taxon>Ascomycota</taxon>
        <taxon>Pezizomycotina</taxon>
        <taxon>Sordariomycetes</taxon>
        <taxon>Hypocreomycetidae</taxon>
        <taxon>Glomerellales</taxon>
        <taxon>Glomerellaceae</taxon>
        <taxon>Colletotrichum</taxon>
        <taxon>Colletotrichum gloeosporioides species complex</taxon>
    </lineage>
</organism>
<keyword evidence="2" id="KW-0479">Metal-binding</keyword>
<dbReference type="CDD" id="cd12148">
    <property type="entry name" value="fungal_TF_MHR"/>
    <property type="match status" value="1"/>
</dbReference>
<dbReference type="SMART" id="SM00066">
    <property type="entry name" value="GAL4"/>
    <property type="match status" value="1"/>
</dbReference>
<dbReference type="Pfam" id="PF00172">
    <property type="entry name" value="Zn_clus"/>
    <property type="match status" value="1"/>
</dbReference>
<keyword evidence="3" id="KW-0805">Transcription regulation</keyword>
<dbReference type="InterPro" id="IPR036864">
    <property type="entry name" value="Zn2-C6_fun-type_DNA-bd_sf"/>
</dbReference>
<dbReference type="GO" id="GO:0005634">
    <property type="term" value="C:nucleus"/>
    <property type="evidence" value="ECO:0007669"/>
    <property type="project" value="UniProtKB-SubCell"/>
</dbReference>
<feature type="domain" description="Zn(2)-C6 fungal-type" evidence="6">
    <location>
        <begin position="24"/>
        <end position="54"/>
    </location>
</feature>
<evidence type="ECO:0000256" key="5">
    <source>
        <dbReference type="ARBA" id="ARBA00023242"/>
    </source>
</evidence>